<keyword evidence="2 4" id="KW-0808">Transferase</keyword>
<dbReference type="AlphaFoldDB" id="A0A0N7LZT5"/>
<reference evidence="4 5" key="1">
    <citation type="submission" date="2015-09" db="EMBL/GenBank/DDBJ databases">
        <authorList>
            <consortium name="Swine Surveillance"/>
        </authorList>
    </citation>
    <scope>NUCLEOTIDE SEQUENCE [LARGE SCALE GENOMIC DNA]</scope>
    <source>
        <strain evidence="4 5">CECT 7557</strain>
    </source>
</reference>
<dbReference type="SUPFAM" id="SSF56214">
    <property type="entry name" value="4'-phosphopantetheinyl transferase"/>
    <property type="match status" value="2"/>
</dbReference>
<dbReference type="GO" id="GO:0019878">
    <property type="term" value="P:lysine biosynthetic process via aminoadipic acid"/>
    <property type="evidence" value="ECO:0007669"/>
    <property type="project" value="TreeGrafter"/>
</dbReference>
<evidence type="ECO:0000259" key="3">
    <source>
        <dbReference type="Pfam" id="PF01648"/>
    </source>
</evidence>
<evidence type="ECO:0000313" key="5">
    <source>
        <dbReference type="Proteomes" id="UP000052022"/>
    </source>
</evidence>
<keyword evidence="5" id="KW-1185">Reference proteome</keyword>
<dbReference type="PANTHER" id="PTHR12215:SF10">
    <property type="entry name" value="L-AMINOADIPATE-SEMIALDEHYDE DEHYDROGENASE-PHOSPHOPANTETHEINYL TRANSFERASE"/>
    <property type="match status" value="1"/>
</dbReference>
<name>A0A0N7LZT5_9RHOB</name>
<dbReference type="PANTHER" id="PTHR12215">
    <property type="entry name" value="PHOSPHOPANTETHEINE TRANSFERASE"/>
    <property type="match status" value="1"/>
</dbReference>
<evidence type="ECO:0000313" key="4">
    <source>
        <dbReference type="EMBL" id="CUH78561.1"/>
    </source>
</evidence>
<dbReference type="STRING" id="928856.SAMN04488049_108115"/>
<dbReference type="Proteomes" id="UP000052022">
    <property type="component" value="Unassembled WGS sequence"/>
</dbReference>
<dbReference type="InterPro" id="IPR008278">
    <property type="entry name" value="4-PPantetheinyl_Trfase_dom"/>
</dbReference>
<dbReference type="GO" id="GO:0005829">
    <property type="term" value="C:cytosol"/>
    <property type="evidence" value="ECO:0007669"/>
    <property type="project" value="TreeGrafter"/>
</dbReference>
<dbReference type="GO" id="GO:0008897">
    <property type="term" value="F:holo-[acyl-carrier-protein] synthase activity"/>
    <property type="evidence" value="ECO:0007669"/>
    <property type="project" value="InterPro"/>
</dbReference>
<comment type="similarity">
    <text evidence="1">Belongs to the P-Pant transferase superfamily. Gsp/Sfp/HetI/AcpT family.</text>
</comment>
<evidence type="ECO:0000256" key="1">
    <source>
        <dbReference type="ARBA" id="ARBA00010990"/>
    </source>
</evidence>
<organism evidence="4 5">
    <name type="scientific">Tritonibacter multivorans</name>
    <dbReference type="NCBI Taxonomy" id="928856"/>
    <lineage>
        <taxon>Bacteria</taxon>
        <taxon>Pseudomonadati</taxon>
        <taxon>Pseudomonadota</taxon>
        <taxon>Alphaproteobacteria</taxon>
        <taxon>Rhodobacterales</taxon>
        <taxon>Paracoccaceae</taxon>
        <taxon>Tritonibacter</taxon>
    </lineage>
</organism>
<sequence>MARLLASQLSGRRPDNLVLAVEERGKPFWRNVDCPFSISHSGAWVFLAIGGHAPLGVDIQAEQDRTDADGIAEFALSPEEQAALAACSLDLRRRLFFTLWVLREAALKATGQGVFDLSRTVSALPVPPCDQWCQAPSLGTTGIWLRILDAPDGYQAALAVLNPDEQPAHPEMKTWADARKLLVLACNDAHLAE</sequence>
<proteinExistence type="inferred from homology"/>
<feature type="domain" description="4'-phosphopantetheinyl transferase" evidence="3">
    <location>
        <begin position="54"/>
        <end position="116"/>
    </location>
</feature>
<dbReference type="EC" id="2.7.8.-" evidence="4"/>
<evidence type="ECO:0000256" key="2">
    <source>
        <dbReference type="ARBA" id="ARBA00022679"/>
    </source>
</evidence>
<dbReference type="InterPro" id="IPR037143">
    <property type="entry name" value="4-PPantetheinyl_Trfase_dom_sf"/>
</dbReference>
<dbReference type="Pfam" id="PF01648">
    <property type="entry name" value="ACPS"/>
    <property type="match status" value="1"/>
</dbReference>
<dbReference type="InterPro" id="IPR050559">
    <property type="entry name" value="P-Pant_transferase_sf"/>
</dbReference>
<protein>
    <submittedName>
        <fullName evidence="4">4'-phosphopantetheinyl transferase psf-1</fullName>
        <ecNumber evidence="4">2.7.8.-</ecNumber>
    </submittedName>
</protein>
<accession>A0A0N7LZT5</accession>
<gene>
    <name evidence="4" type="primary">psf-1</name>
    <name evidence="4" type="ORF">TRM7557_01944</name>
</gene>
<dbReference type="GO" id="GO:0000287">
    <property type="term" value="F:magnesium ion binding"/>
    <property type="evidence" value="ECO:0007669"/>
    <property type="project" value="InterPro"/>
</dbReference>
<dbReference type="Gene3D" id="3.90.470.20">
    <property type="entry name" value="4'-phosphopantetheinyl transferase domain"/>
    <property type="match status" value="1"/>
</dbReference>
<dbReference type="EMBL" id="CYSD01000031">
    <property type="protein sequence ID" value="CUH78561.1"/>
    <property type="molecule type" value="Genomic_DNA"/>
</dbReference>